<dbReference type="SUPFAM" id="SSF48498">
    <property type="entry name" value="Tetracyclin repressor-like, C-terminal domain"/>
    <property type="match status" value="1"/>
</dbReference>
<dbReference type="Gene3D" id="1.10.10.60">
    <property type="entry name" value="Homeodomain-like"/>
    <property type="match status" value="1"/>
</dbReference>
<dbReference type="InterPro" id="IPR050109">
    <property type="entry name" value="HTH-type_TetR-like_transc_reg"/>
</dbReference>
<dbReference type="OrthoDB" id="3210235at2"/>
<evidence type="ECO:0000313" key="7">
    <source>
        <dbReference type="Proteomes" id="UP000319525"/>
    </source>
</evidence>
<keyword evidence="1" id="KW-0805">Transcription regulation</keyword>
<dbReference type="Pfam" id="PF00440">
    <property type="entry name" value="TetR_N"/>
    <property type="match status" value="1"/>
</dbReference>
<dbReference type="PANTHER" id="PTHR30055:SF234">
    <property type="entry name" value="HTH-TYPE TRANSCRIPTIONAL REGULATOR BETI"/>
    <property type="match status" value="1"/>
</dbReference>
<dbReference type="GeneID" id="57145211"/>
<name>A0A4Y3QQ91_MICTE</name>
<dbReference type="GO" id="GO:0003700">
    <property type="term" value="F:DNA-binding transcription factor activity"/>
    <property type="evidence" value="ECO:0007669"/>
    <property type="project" value="TreeGrafter"/>
</dbReference>
<dbReference type="RefSeq" id="WP_141377848.1">
    <property type="nucleotide sequence ID" value="NZ_BJML01000008.1"/>
</dbReference>
<dbReference type="InterPro" id="IPR041678">
    <property type="entry name" value="TetR_C_16"/>
</dbReference>
<keyword evidence="2 4" id="KW-0238">DNA-binding</keyword>
<dbReference type="Pfam" id="PF17920">
    <property type="entry name" value="TetR_C_16"/>
    <property type="match status" value="1"/>
</dbReference>
<dbReference type="Gene3D" id="1.10.357.10">
    <property type="entry name" value="Tetracycline Repressor, domain 2"/>
    <property type="match status" value="1"/>
</dbReference>
<evidence type="ECO:0000256" key="1">
    <source>
        <dbReference type="ARBA" id="ARBA00023015"/>
    </source>
</evidence>
<evidence type="ECO:0000313" key="6">
    <source>
        <dbReference type="EMBL" id="GEB46578.1"/>
    </source>
</evidence>
<dbReference type="PRINTS" id="PR00455">
    <property type="entry name" value="HTHTETR"/>
</dbReference>
<evidence type="ECO:0000259" key="5">
    <source>
        <dbReference type="PROSITE" id="PS50977"/>
    </source>
</evidence>
<comment type="caution">
    <text evidence="6">The sequence shown here is derived from an EMBL/GenBank/DDBJ whole genome shotgun (WGS) entry which is preliminary data.</text>
</comment>
<dbReference type="GO" id="GO:0000976">
    <property type="term" value="F:transcription cis-regulatory region binding"/>
    <property type="evidence" value="ECO:0007669"/>
    <property type="project" value="TreeGrafter"/>
</dbReference>
<feature type="DNA-binding region" description="H-T-H motif" evidence="4">
    <location>
        <begin position="35"/>
        <end position="54"/>
    </location>
</feature>
<dbReference type="InterPro" id="IPR009057">
    <property type="entry name" value="Homeodomain-like_sf"/>
</dbReference>
<dbReference type="PROSITE" id="PS50977">
    <property type="entry name" value="HTH_TETR_2"/>
    <property type="match status" value="1"/>
</dbReference>
<dbReference type="InterPro" id="IPR036271">
    <property type="entry name" value="Tet_transcr_reg_TetR-rel_C_sf"/>
</dbReference>
<evidence type="ECO:0000256" key="2">
    <source>
        <dbReference type="ARBA" id="ARBA00023125"/>
    </source>
</evidence>
<dbReference type="PANTHER" id="PTHR30055">
    <property type="entry name" value="HTH-TYPE TRANSCRIPTIONAL REGULATOR RUTR"/>
    <property type="match status" value="1"/>
</dbReference>
<evidence type="ECO:0000256" key="4">
    <source>
        <dbReference type="PROSITE-ProRule" id="PRU00335"/>
    </source>
</evidence>
<protein>
    <submittedName>
        <fullName evidence="6">TetR family transcriptional regulator</fullName>
    </submittedName>
</protein>
<sequence length="179" mass="19143">MERTGTRAEKRAATAERILEAAREEFAERGPAGATIRRIAGRAGVDPSLVMQHYGSKSALFALAVRPVAELDEADGKVGIHLEQVLLARFHELDAPTRALMRSMLSSPEAADAMSAYLDERASALAAGGDRDRHQRAAILVASIMGVTMARHFLDVPALRDIDAETAAQILGEMLPGGD</sequence>
<dbReference type="InterPro" id="IPR001647">
    <property type="entry name" value="HTH_TetR"/>
</dbReference>
<reference evidence="6 7" key="1">
    <citation type="submission" date="2019-06" db="EMBL/GenBank/DDBJ databases">
        <title>Whole genome shotgun sequence of Microbacterium testaceum NBRC 12675.</title>
        <authorList>
            <person name="Hosoyama A."/>
            <person name="Uohara A."/>
            <person name="Ohji S."/>
            <person name="Ichikawa N."/>
        </authorList>
    </citation>
    <scope>NUCLEOTIDE SEQUENCE [LARGE SCALE GENOMIC DNA]</scope>
    <source>
        <strain evidence="6 7">NBRC 12675</strain>
    </source>
</reference>
<proteinExistence type="predicted"/>
<evidence type="ECO:0000256" key="3">
    <source>
        <dbReference type="ARBA" id="ARBA00023163"/>
    </source>
</evidence>
<dbReference type="AlphaFoldDB" id="A0A4Y3QQ91"/>
<dbReference type="EMBL" id="BJML01000008">
    <property type="protein sequence ID" value="GEB46578.1"/>
    <property type="molecule type" value="Genomic_DNA"/>
</dbReference>
<dbReference type="Proteomes" id="UP000319525">
    <property type="component" value="Unassembled WGS sequence"/>
</dbReference>
<feature type="domain" description="HTH tetR-type" evidence="5">
    <location>
        <begin position="12"/>
        <end position="72"/>
    </location>
</feature>
<dbReference type="SUPFAM" id="SSF46689">
    <property type="entry name" value="Homeodomain-like"/>
    <property type="match status" value="1"/>
</dbReference>
<gene>
    <name evidence="6" type="ORF">MTE01_25230</name>
</gene>
<accession>A0A4Y3QQ91</accession>
<organism evidence="6 7">
    <name type="scientific">Microbacterium testaceum</name>
    <name type="common">Aureobacterium testaceum</name>
    <name type="synonym">Brevibacterium testaceum</name>
    <dbReference type="NCBI Taxonomy" id="2033"/>
    <lineage>
        <taxon>Bacteria</taxon>
        <taxon>Bacillati</taxon>
        <taxon>Actinomycetota</taxon>
        <taxon>Actinomycetes</taxon>
        <taxon>Micrococcales</taxon>
        <taxon>Microbacteriaceae</taxon>
        <taxon>Microbacterium</taxon>
    </lineage>
</organism>
<keyword evidence="3" id="KW-0804">Transcription</keyword>